<proteinExistence type="predicted"/>
<keyword evidence="1" id="KW-0812">Transmembrane</keyword>
<feature type="transmembrane region" description="Helical" evidence="1">
    <location>
        <begin position="203"/>
        <end position="222"/>
    </location>
</feature>
<keyword evidence="1" id="KW-1133">Transmembrane helix</keyword>
<feature type="transmembrane region" description="Helical" evidence="1">
    <location>
        <begin position="66"/>
        <end position="86"/>
    </location>
</feature>
<dbReference type="EMBL" id="JAFKCW010000004">
    <property type="protein sequence ID" value="MBN7802622.1"/>
    <property type="molecule type" value="Genomic_DNA"/>
</dbReference>
<reference evidence="2 3" key="1">
    <citation type="submission" date="2021-03" db="EMBL/GenBank/DDBJ databases">
        <title>novel species isolated from a fishpond in China.</title>
        <authorList>
            <person name="Lu H."/>
            <person name="Cai Z."/>
        </authorList>
    </citation>
    <scope>NUCLEOTIDE SEQUENCE [LARGE SCALE GENOMIC DNA]</scope>
    <source>
        <strain evidence="2 3">JCM 31546</strain>
    </source>
</reference>
<keyword evidence="3" id="KW-1185">Reference proteome</keyword>
<feature type="transmembrane region" description="Helical" evidence="1">
    <location>
        <begin position="6"/>
        <end position="29"/>
    </location>
</feature>
<comment type="caution">
    <text evidence="2">The sequence shown here is derived from an EMBL/GenBank/DDBJ whole genome shotgun (WGS) entry which is preliminary data.</text>
</comment>
<evidence type="ECO:0000313" key="2">
    <source>
        <dbReference type="EMBL" id="MBN7802622.1"/>
    </source>
</evidence>
<sequence length="265" mass="29636">MMYFDVPAAVWLLNLAVVCLGTFISLLLLKKPVPQPDINPILVLAVLSLLLVGTFFSSGVMDVHRWININSLQLNVGLMVTPLILIQISRIATRTFALTFSVLVTIVFLLQPDASLVSAFAVSVYVLLVKKPRGRQIGLSFLFFALFVIGYSWHNLDGLEPVRYVETITAMAREISMTLYFVSIISLLLLVVPFVYPYPKNDQLSISLGIYFLISLLAPFFGHFPVMFMGYGISPILGYFIALVWKINTHSSETRKELVLLKKTG</sequence>
<organism evidence="2 3">
    <name type="scientific">Algoriphagus aestuariicola</name>
    <dbReference type="NCBI Taxonomy" id="1852016"/>
    <lineage>
        <taxon>Bacteria</taxon>
        <taxon>Pseudomonadati</taxon>
        <taxon>Bacteroidota</taxon>
        <taxon>Cytophagia</taxon>
        <taxon>Cytophagales</taxon>
        <taxon>Cyclobacteriaceae</taxon>
        <taxon>Algoriphagus</taxon>
    </lineage>
</organism>
<protein>
    <submittedName>
        <fullName evidence="2">Uncharacterized protein</fullName>
    </submittedName>
</protein>
<feature type="transmembrane region" description="Helical" evidence="1">
    <location>
        <begin position="175"/>
        <end position="196"/>
    </location>
</feature>
<accession>A0ABS3BTN2</accession>
<feature type="transmembrane region" description="Helical" evidence="1">
    <location>
        <begin position="114"/>
        <end position="130"/>
    </location>
</feature>
<dbReference type="RefSeq" id="WP_206570637.1">
    <property type="nucleotide sequence ID" value="NZ_JAFKCW010000004.1"/>
</dbReference>
<keyword evidence="1" id="KW-0472">Membrane</keyword>
<evidence type="ECO:0000256" key="1">
    <source>
        <dbReference type="SAM" id="Phobius"/>
    </source>
</evidence>
<gene>
    <name evidence="2" type="ORF">J0A67_17230</name>
</gene>
<feature type="transmembrane region" description="Helical" evidence="1">
    <location>
        <begin position="137"/>
        <end position="155"/>
    </location>
</feature>
<feature type="transmembrane region" description="Helical" evidence="1">
    <location>
        <begin position="41"/>
        <end position="60"/>
    </location>
</feature>
<evidence type="ECO:0000313" key="3">
    <source>
        <dbReference type="Proteomes" id="UP000664698"/>
    </source>
</evidence>
<feature type="transmembrane region" description="Helical" evidence="1">
    <location>
        <begin position="228"/>
        <end position="247"/>
    </location>
</feature>
<name>A0ABS3BTN2_9BACT</name>
<dbReference type="Proteomes" id="UP000664698">
    <property type="component" value="Unassembled WGS sequence"/>
</dbReference>